<gene>
    <name evidence="5" type="ORF">J4H91_11930</name>
</gene>
<sequence>MTAPASPHGPRAARIAKLPRVLGAAVDDQTRCAHYRGETDIVAMRFKCCGHYYPCFACHEEAAGHAAERWDASDIDRPAVLCGACRTELRIADYLGTSECPACAARFNPGCRLHHHLYFAFDPAYDDGHTPTEKR</sequence>
<keyword evidence="2" id="KW-0863">Zinc-finger</keyword>
<proteinExistence type="predicted"/>
<accession>A0A939RXE3</accession>
<dbReference type="GO" id="GO:0008270">
    <property type="term" value="F:zinc ion binding"/>
    <property type="evidence" value="ECO:0007669"/>
    <property type="project" value="UniProtKB-KW"/>
</dbReference>
<keyword evidence="1" id="KW-0479">Metal-binding</keyword>
<evidence type="ECO:0000256" key="2">
    <source>
        <dbReference type="ARBA" id="ARBA00022771"/>
    </source>
</evidence>
<keyword evidence="6" id="KW-1185">Reference proteome</keyword>
<dbReference type="PROSITE" id="PS51266">
    <property type="entry name" value="ZF_CHY"/>
    <property type="match status" value="1"/>
</dbReference>
<evidence type="ECO:0000313" key="5">
    <source>
        <dbReference type="EMBL" id="MBO1806017.1"/>
    </source>
</evidence>
<dbReference type="InterPro" id="IPR037274">
    <property type="entry name" value="Znf_CHY_sf"/>
</dbReference>
<dbReference type="InterPro" id="IPR052604">
    <property type="entry name" value="Mito_Tim_assembly_helper"/>
</dbReference>
<dbReference type="SUPFAM" id="SSF161219">
    <property type="entry name" value="CHY zinc finger-like"/>
    <property type="match status" value="1"/>
</dbReference>
<comment type="caution">
    <text evidence="5">The sequence shown here is derived from an EMBL/GenBank/DDBJ whole genome shotgun (WGS) entry which is preliminary data.</text>
</comment>
<dbReference type="RefSeq" id="WP_208046485.1">
    <property type="nucleotide sequence ID" value="NZ_JAGDYL010000022.1"/>
</dbReference>
<dbReference type="Pfam" id="PF05495">
    <property type="entry name" value="zf-CHY"/>
    <property type="match status" value="1"/>
</dbReference>
<dbReference type="GO" id="GO:0045041">
    <property type="term" value="P:protein import into mitochondrial intermembrane space"/>
    <property type="evidence" value="ECO:0007669"/>
    <property type="project" value="TreeGrafter"/>
</dbReference>
<evidence type="ECO:0000313" key="6">
    <source>
        <dbReference type="Proteomes" id="UP000664398"/>
    </source>
</evidence>
<dbReference type="PANTHER" id="PTHR28082">
    <property type="entry name" value="ZINC FINGER PROTEIN"/>
    <property type="match status" value="1"/>
</dbReference>
<protein>
    <recommendedName>
        <fullName evidence="4">CHY-type domain-containing protein</fullName>
    </recommendedName>
</protein>
<evidence type="ECO:0000256" key="3">
    <source>
        <dbReference type="ARBA" id="ARBA00022833"/>
    </source>
</evidence>
<organism evidence="5 6">
    <name type="scientific">Leucobacter ruminantium</name>
    <dbReference type="NCBI Taxonomy" id="1289170"/>
    <lineage>
        <taxon>Bacteria</taxon>
        <taxon>Bacillati</taxon>
        <taxon>Actinomycetota</taxon>
        <taxon>Actinomycetes</taxon>
        <taxon>Micrococcales</taxon>
        <taxon>Microbacteriaceae</taxon>
        <taxon>Leucobacter</taxon>
    </lineage>
</organism>
<reference evidence="5" key="1">
    <citation type="submission" date="2021-03" db="EMBL/GenBank/DDBJ databases">
        <title>Leucobacter chromiisoli sp. nov., isolated from chromium-containing soil of chemical plant.</title>
        <authorList>
            <person name="Xu Z."/>
        </authorList>
    </citation>
    <scope>NUCLEOTIDE SEQUENCE</scope>
    <source>
        <strain evidence="5">A2</strain>
    </source>
</reference>
<dbReference type="EMBL" id="JAGDYL010000022">
    <property type="protein sequence ID" value="MBO1806017.1"/>
    <property type="molecule type" value="Genomic_DNA"/>
</dbReference>
<evidence type="ECO:0000259" key="4">
    <source>
        <dbReference type="PROSITE" id="PS51266"/>
    </source>
</evidence>
<name>A0A939RXE3_9MICO</name>
<keyword evidence="3" id="KW-0862">Zinc</keyword>
<dbReference type="PANTHER" id="PTHR28082:SF1">
    <property type="entry name" value="HELPER OF TIM PROTEIN 13"/>
    <property type="match status" value="1"/>
</dbReference>
<dbReference type="AlphaFoldDB" id="A0A939RXE3"/>
<feature type="domain" description="CHY-type" evidence="4">
    <location>
        <begin position="25"/>
        <end position="105"/>
    </location>
</feature>
<dbReference type="Proteomes" id="UP000664398">
    <property type="component" value="Unassembled WGS sequence"/>
</dbReference>
<dbReference type="InterPro" id="IPR008913">
    <property type="entry name" value="Znf_CHY"/>
</dbReference>
<evidence type="ECO:0000256" key="1">
    <source>
        <dbReference type="ARBA" id="ARBA00022723"/>
    </source>
</evidence>